<dbReference type="EMBL" id="CBKP010000050">
    <property type="protein sequence ID" value="CDF29905.1"/>
    <property type="molecule type" value="Genomic_DNA"/>
</dbReference>
<name>R7PX18_METSM</name>
<dbReference type="Proteomes" id="UP000018189">
    <property type="component" value="Unassembled WGS sequence"/>
</dbReference>
<evidence type="ECO:0000313" key="1">
    <source>
        <dbReference type="EMBL" id="CDF29905.1"/>
    </source>
</evidence>
<sequence>MELKKTLAPESYENAIKHMFASKPKVIDVNIDVLKAGAQWVKDNS</sequence>
<comment type="caution">
    <text evidence="1">The sequence shown here is derived from an EMBL/GenBank/DDBJ whole genome shotgun (WGS) entry which is preliminary data.</text>
</comment>
<organism evidence="1">
    <name type="scientific">Methanobrevibacter smithii CAG:186</name>
    <dbReference type="NCBI Taxonomy" id="1263088"/>
    <lineage>
        <taxon>Archaea</taxon>
        <taxon>Methanobacteriati</taxon>
        <taxon>Methanobacteriota</taxon>
        <taxon>Methanomada group</taxon>
        <taxon>Methanobacteria</taxon>
        <taxon>Methanobacteriales</taxon>
        <taxon>Methanobacteriaceae</taxon>
        <taxon>Methanobrevibacter</taxon>
    </lineage>
</organism>
<accession>R7PX18</accession>
<protein>
    <submittedName>
        <fullName evidence="1">Uncharacterized protein</fullName>
    </submittedName>
</protein>
<reference evidence="1" key="1">
    <citation type="submission" date="2012-11" db="EMBL/GenBank/DDBJ databases">
        <title>Dependencies among metagenomic species, viruses, plasmids and units of genetic variation.</title>
        <authorList>
            <person name="Nielsen H.B."/>
            <person name="Almeida M."/>
            <person name="Juncker A.S."/>
            <person name="Rasmussen S."/>
            <person name="Li J."/>
            <person name="Sunagawa S."/>
            <person name="Plichta D."/>
            <person name="Gautier L."/>
            <person name="Le Chatelier E."/>
            <person name="Peletier E."/>
            <person name="Bonde I."/>
            <person name="Nielsen T."/>
            <person name="Manichanh C."/>
            <person name="Arumugam M."/>
            <person name="Batto J."/>
            <person name="Santos M.B.Q.D."/>
            <person name="Blom N."/>
            <person name="Borruel N."/>
            <person name="Burgdorf K.S."/>
            <person name="Boumezbeur F."/>
            <person name="Casellas F."/>
            <person name="Dore J."/>
            <person name="Guarner F."/>
            <person name="Hansen T."/>
            <person name="Hildebrand F."/>
            <person name="Kaas R.S."/>
            <person name="Kennedy S."/>
            <person name="Kristiansen K."/>
            <person name="Kultima J.R."/>
            <person name="Leonard P."/>
            <person name="Levenez F."/>
            <person name="Lund O."/>
            <person name="Moumen B."/>
            <person name="Le Paslier D."/>
            <person name="Pons N."/>
            <person name="Pedersen O."/>
            <person name="Prifti E."/>
            <person name="Qin J."/>
            <person name="Raes J."/>
            <person name="Tap J."/>
            <person name="Tims S."/>
            <person name="Ussery D.W."/>
            <person name="Yamada T."/>
            <person name="MetaHit consortium"/>
            <person name="Renault P."/>
            <person name="Sicheritz-Ponten T."/>
            <person name="Bork P."/>
            <person name="Wang J."/>
            <person name="Brunak S."/>
            <person name="Ehrlich S.D."/>
        </authorList>
    </citation>
    <scope>NUCLEOTIDE SEQUENCE [LARGE SCALE GENOMIC DNA]</scope>
</reference>
<dbReference type="AlphaFoldDB" id="R7PX18"/>
<gene>
    <name evidence="1" type="ORF">BN522_00100</name>
</gene>
<proteinExistence type="predicted"/>